<evidence type="ECO:0000256" key="1">
    <source>
        <dbReference type="SAM" id="MobiDB-lite"/>
    </source>
</evidence>
<feature type="compositionally biased region" description="Basic and acidic residues" evidence="1">
    <location>
        <begin position="29"/>
        <end position="38"/>
    </location>
</feature>
<sequence length="90" mass="9612">QVEDEKSSASQGNGKRREQGEGGEGGGEQGEREAETRVGHSRPGRGRGLLIGSCWAEGRGQKGGDEGRGRWEDGGRAHLQRGVRGEEEVK</sequence>
<dbReference type="AlphaFoldDB" id="A0A061S1A9"/>
<dbReference type="EMBL" id="GBEZ01008883">
    <property type="protein sequence ID" value="JAC76680.1"/>
    <property type="molecule type" value="Transcribed_RNA"/>
</dbReference>
<feature type="region of interest" description="Disordered" evidence="1">
    <location>
        <begin position="1"/>
        <end position="90"/>
    </location>
</feature>
<feature type="compositionally biased region" description="Basic and acidic residues" evidence="1">
    <location>
        <begin position="59"/>
        <end position="76"/>
    </location>
</feature>
<reference evidence="2" key="1">
    <citation type="submission" date="2014-05" db="EMBL/GenBank/DDBJ databases">
        <title>The transcriptome of the halophilic microalga Tetraselmis sp. GSL018 isolated from the Great Salt Lake, Utah.</title>
        <authorList>
            <person name="Jinkerson R.E."/>
            <person name="D'Adamo S."/>
            <person name="Posewitz M.C."/>
        </authorList>
    </citation>
    <scope>NUCLEOTIDE SEQUENCE</scope>
    <source>
        <strain evidence="2">GSL018</strain>
    </source>
</reference>
<organism evidence="2">
    <name type="scientific">Tetraselmis sp. GSL018</name>
    <dbReference type="NCBI Taxonomy" id="582737"/>
    <lineage>
        <taxon>Eukaryota</taxon>
        <taxon>Viridiplantae</taxon>
        <taxon>Chlorophyta</taxon>
        <taxon>core chlorophytes</taxon>
        <taxon>Chlorodendrophyceae</taxon>
        <taxon>Chlorodendrales</taxon>
        <taxon>Chlorodendraceae</taxon>
        <taxon>Tetraselmis</taxon>
    </lineage>
</organism>
<feature type="non-terminal residue" evidence="2">
    <location>
        <position position="1"/>
    </location>
</feature>
<evidence type="ECO:0000313" key="2">
    <source>
        <dbReference type="EMBL" id="JAC76680.1"/>
    </source>
</evidence>
<name>A0A061S1A9_9CHLO</name>
<accession>A0A061S1A9</accession>
<feature type="non-terminal residue" evidence="2">
    <location>
        <position position="90"/>
    </location>
</feature>
<proteinExistence type="predicted"/>
<gene>
    <name evidence="2" type="ORF">TSPGSL018_19538</name>
</gene>
<protein>
    <submittedName>
        <fullName evidence="2">Uncharacterized protein</fullName>
    </submittedName>
</protein>